<dbReference type="AlphaFoldDB" id="A0A0C2JGY9"/>
<protein>
    <submittedName>
        <fullName evidence="1">Uncharacterized protein</fullName>
    </submittedName>
</protein>
<comment type="caution">
    <text evidence="1">The sequence shown here is derived from an EMBL/GenBank/DDBJ whole genome shotgun (WGS) entry which is preliminary data.</text>
</comment>
<keyword evidence="2" id="KW-1185">Reference proteome</keyword>
<proteinExistence type="predicted"/>
<name>A0A0C2JGY9_THEKT</name>
<evidence type="ECO:0000313" key="2">
    <source>
        <dbReference type="Proteomes" id="UP000031668"/>
    </source>
</evidence>
<evidence type="ECO:0000313" key="1">
    <source>
        <dbReference type="EMBL" id="KII68543.1"/>
    </source>
</evidence>
<dbReference type="EMBL" id="JWZT01002810">
    <property type="protein sequence ID" value="KII68543.1"/>
    <property type="molecule type" value="Genomic_DNA"/>
</dbReference>
<organism evidence="1 2">
    <name type="scientific">Thelohanellus kitauei</name>
    <name type="common">Myxosporean</name>
    <dbReference type="NCBI Taxonomy" id="669202"/>
    <lineage>
        <taxon>Eukaryota</taxon>
        <taxon>Metazoa</taxon>
        <taxon>Cnidaria</taxon>
        <taxon>Myxozoa</taxon>
        <taxon>Myxosporea</taxon>
        <taxon>Bivalvulida</taxon>
        <taxon>Platysporina</taxon>
        <taxon>Myxobolidae</taxon>
        <taxon>Thelohanellus</taxon>
    </lineage>
</organism>
<accession>A0A0C2JGY9</accession>
<gene>
    <name evidence="1" type="ORF">RF11_09513</name>
</gene>
<dbReference type="Proteomes" id="UP000031668">
    <property type="component" value="Unassembled WGS sequence"/>
</dbReference>
<reference evidence="1 2" key="1">
    <citation type="journal article" date="2014" name="Genome Biol. Evol.">
        <title>The genome of the myxosporean Thelohanellus kitauei shows adaptations to nutrient acquisition within its fish host.</title>
        <authorList>
            <person name="Yang Y."/>
            <person name="Xiong J."/>
            <person name="Zhou Z."/>
            <person name="Huo F."/>
            <person name="Miao W."/>
            <person name="Ran C."/>
            <person name="Liu Y."/>
            <person name="Zhang J."/>
            <person name="Feng J."/>
            <person name="Wang M."/>
            <person name="Wang M."/>
            <person name="Wang L."/>
            <person name="Yao B."/>
        </authorList>
    </citation>
    <scope>NUCLEOTIDE SEQUENCE [LARGE SCALE GENOMIC DNA]</scope>
    <source>
        <strain evidence="1">Wuqing</strain>
    </source>
</reference>
<sequence length="184" mass="20968">MYSLFCESTLHLVVDGAYNEIIKNSSALYSASGKNCSAGKEILTYSYRPCGTLTTVYRFHSYTHNSGPIHNDTYRTALQTPYESPYKVVKYRSKFFVDKSGEQNRFDIYRSSKSTHTDYDPAEELKCKPNLETWNSMQKLVLDSTRAYGCCDATAVCIAEDICGKLSCGLSFFCILQYYYFAFL</sequence>